<keyword evidence="1" id="KW-0371">Homeobox</keyword>
<dbReference type="Proteomes" id="UP001642409">
    <property type="component" value="Unassembled WGS sequence"/>
</dbReference>
<keyword evidence="3" id="KW-1185">Reference proteome</keyword>
<dbReference type="Gene3D" id="1.10.10.60">
    <property type="entry name" value="Homeodomain-like"/>
    <property type="match status" value="1"/>
</dbReference>
<reference evidence="2 3" key="2">
    <citation type="submission" date="2024-07" db="EMBL/GenBank/DDBJ databases">
        <authorList>
            <person name="Akdeniz Z."/>
        </authorList>
    </citation>
    <scope>NUCLEOTIDE SEQUENCE [LARGE SCALE GENOMIC DNA]</scope>
</reference>
<protein>
    <submittedName>
        <fullName evidence="1">Homeobox-like domain superfamily</fullName>
    </submittedName>
    <submittedName>
        <fullName evidence="2">Homeobox-like_domain superfamily</fullName>
    </submittedName>
</protein>
<sequence length="158" mass="18986">MQQQRQSIRWTAHEQNVFIELLKRCKQDVQTLTREFMKQCPNRTYGQVRSHYYNEINKNKQRLNSSPQTEPQLKQPQQQLLQQQILQQMQQQMFIQQKMQYGQMAVNIVPQQCSSFVQTEAKCPEQVKYEQPFFNPTISNFSRIKESESAMFVIFEDK</sequence>
<evidence type="ECO:0000313" key="1">
    <source>
        <dbReference type="EMBL" id="CAI9921885.1"/>
    </source>
</evidence>
<accession>A0AA86NNB1</accession>
<dbReference type="AlphaFoldDB" id="A0AA86NNB1"/>
<dbReference type="SUPFAM" id="SSF46689">
    <property type="entry name" value="Homeodomain-like"/>
    <property type="match status" value="1"/>
</dbReference>
<reference evidence="1" key="1">
    <citation type="submission" date="2023-06" db="EMBL/GenBank/DDBJ databases">
        <authorList>
            <person name="Kurt Z."/>
        </authorList>
    </citation>
    <scope>NUCLEOTIDE SEQUENCE</scope>
</reference>
<gene>
    <name evidence="2" type="ORF">HINF_LOCUS68202</name>
    <name evidence="1" type="ORF">HINF_LOCUS9530</name>
</gene>
<comment type="caution">
    <text evidence="1">The sequence shown here is derived from an EMBL/GenBank/DDBJ whole genome shotgun (WGS) entry which is preliminary data.</text>
</comment>
<dbReference type="EMBL" id="CATOUU010000237">
    <property type="protein sequence ID" value="CAI9921885.1"/>
    <property type="molecule type" value="Genomic_DNA"/>
</dbReference>
<name>A0AA86NNB1_9EUKA</name>
<dbReference type="InterPro" id="IPR009057">
    <property type="entry name" value="Homeodomain-like_sf"/>
</dbReference>
<organism evidence="1">
    <name type="scientific">Hexamita inflata</name>
    <dbReference type="NCBI Taxonomy" id="28002"/>
    <lineage>
        <taxon>Eukaryota</taxon>
        <taxon>Metamonada</taxon>
        <taxon>Diplomonadida</taxon>
        <taxon>Hexamitidae</taxon>
        <taxon>Hexamitinae</taxon>
        <taxon>Hexamita</taxon>
    </lineage>
</organism>
<evidence type="ECO:0000313" key="2">
    <source>
        <dbReference type="EMBL" id="CAL6095964.1"/>
    </source>
</evidence>
<dbReference type="GO" id="GO:0003677">
    <property type="term" value="F:DNA binding"/>
    <property type="evidence" value="ECO:0007669"/>
    <property type="project" value="UniProtKB-KW"/>
</dbReference>
<keyword evidence="1" id="KW-0238">DNA-binding</keyword>
<evidence type="ECO:0000313" key="3">
    <source>
        <dbReference type="Proteomes" id="UP001642409"/>
    </source>
</evidence>
<proteinExistence type="predicted"/>
<dbReference type="EMBL" id="CAXDID020000481">
    <property type="protein sequence ID" value="CAL6095964.1"/>
    <property type="molecule type" value="Genomic_DNA"/>
</dbReference>